<evidence type="ECO:0000256" key="5">
    <source>
        <dbReference type="ARBA" id="ARBA00022884"/>
    </source>
</evidence>
<dbReference type="CDD" id="cd21147">
    <property type="entry name" value="RsmF_methylt_CTD1"/>
    <property type="match status" value="1"/>
</dbReference>
<dbReference type="Gene3D" id="3.30.70.1170">
    <property type="entry name" value="Sun protein, domain 3"/>
    <property type="match status" value="1"/>
</dbReference>
<evidence type="ECO:0000259" key="7">
    <source>
        <dbReference type="PROSITE" id="PS51686"/>
    </source>
</evidence>
<evidence type="ECO:0000256" key="6">
    <source>
        <dbReference type="PROSITE-ProRule" id="PRU01023"/>
    </source>
</evidence>
<protein>
    <submittedName>
        <fullName evidence="8">RNA methyltransferase</fullName>
    </submittedName>
</protein>
<feature type="active site" description="Nucleophile" evidence="6">
    <location>
        <position position="234"/>
    </location>
</feature>
<dbReference type="InterPro" id="IPR049560">
    <property type="entry name" value="MeTrfase_RsmB-F_NOP2_cat"/>
</dbReference>
<dbReference type="Pfam" id="PF13636">
    <property type="entry name" value="Methyltranf_PUA"/>
    <property type="match status" value="1"/>
</dbReference>
<dbReference type="InterPro" id="IPR001678">
    <property type="entry name" value="MeTrfase_RsmB-F_NOP2_dom"/>
</dbReference>
<dbReference type="InterPro" id="IPR031340">
    <property type="entry name" value="RsmF_methylt_CI"/>
</dbReference>
<keyword evidence="5 6" id="KW-0694">RNA-binding</keyword>
<dbReference type="GO" id="GO:0001510">
    <property type="term" value="P:RNA methylation"/>
    <property type="evidence" value="ECO:0007669"/>
    <property type="project" value="InterPro"/>
</dbReference>
<evidence type="ECO:0000313" key="8">
    <source>
        <dbReference type="EMBL" id="RGS42446.1"/>
    </source>
</evidence>
<dbReference type="PRINTS" id="PR02008">
    <property type="entry name" value="RCMTFAMILY"/>
</dbReference>
<organism evidence="8 9">
    <name type="scientific">Roseburia hominis</name>
    <dbReference type="NCBI Taxonomy" id="301301"/>
    <lineage>
        <taxon>Bacteria</taxon>
        <taxon>Bacillati</taxon>
        <taxon>Bacillota</taxon>
        <taxon>Clostridia</taxon>
        <taxon>Lachnospirales</taxon>
        <taxon>Lachnospiraceae</taxon>
        <taxon>Roseburia</taxon>
    </lineage>
</organism>
<dbReference type="InterPro" id="IPR029063">
    <property type="entry name" value="SAM-dependent_MTases_sf"/>
</dbReference>
<evidence type="ECO:0000256" key="2">
    <source>
        <dbReference type="ARBA" id="ARBA00022603"/>
    </source>
</evidence>
<keyword evidence="2 6" id="KW-0489">Methyltransferase</keyword>
<evidence type="ECO:0000313" key="9">
    <source>
        <dbReference type="Proteomes" id="UP000266172"/>
    </source>
</evidence>
<dbReference type="SUPFAM" id="SSF53335">
    <property type="entry name" value="S-adenosyl-L-methionine-dependent methyltransferases"/>
    <property type="match status" value="1"/>
</dbReference>
<evidence type="ECO:0000256" key="1">
    <source>
        <dbReference type="ARBA" id="ARBA00022490"/>
    </source>
</evidence>
<dbReference type="Proteomes" id="UP000266172">
    <property type="component" value="Unassembled WGS sequence"/>
</dbReference>
<dbReference type="Pfam" id="PF01189">
    <property type="entry name" value="Methyltr_RsmB-F"/>
    <property type="match status" value="1"/>
</dbReference>
<feature type="binding site" evidence="6">
    <location>
        <position position="136"/>
    </location>
    <ligand>
        <name>S-adenosyl-L-methionine</name>
        <dbReference type="ChEBI" id="CHEBI:59789"/>
    </ligand>
</feature>
<gene>
    <name evidence="8" type="ORF">DWX93_03750</name>
</gene>
<dbReference type="GO" id="GO:0008173">
    <property type="term" value="F:RNA methyltransferase activity"/>
    <property type="evidence" value="ECO:0007669"/>
    <property type="project" value="InterPro"/>
</dbReference>
<dbReference type="EMBL" id="QRVL01000001">
    <property type="protein sequence ID" value="RGS42446.1"/>
    <property type="molecule type" value="Genomic_DNA"/>
</dbReference>
<proteinExistence type="inferred from homology"/>
<dbReference type="Pfam" id="PF17125">
    <property type="entry name" value="Methyltr_RsmF_N"/>
    <property type="match status" value="1"/>
</dbReference>
<dbReference type="PANTHER" id="PTHR22807:SF30">
    <property type="entry name" value="28S RRNA (CYTOSINE(4447)-C(5))-METHYLTRANSFERASE-RELATED"/>
    <property type="match status" value="1"/>
</dbReference>
<dbReference type="GO" id="GO:0003723">
    <property type="term" value="F:RNA binding"/>
    <property type="evidence" value="ECO:0007669"/>
    <property type="project" value="UniProtKB-UniRule"/>
</dbReference>
<dbReference type="InterPro" id="IPR031341">
    <property type="entry name" value="Methyltr_RsmF_N"/>
</dbReference>
<dbReference type="AlphaFoldDB" id="A0A395VF55"/>
<evidence type="ECO:0000256" key="3">
    <source>
        <dbReference type="ARBA" id="ARBA00022679"/>
    </source>
</evidence>
<dbReference type="Gene3D" id="2.30.130.60">
    <property type="match status" value="1"/>
</dbReference>
<comment type="caution">
    <text evidence="8">The sequence shown here is derived from an EMBL/GenBank/DDBJ whole genome shotgun (WGS) entry which is preliminary data.</text>
</comment>
<sequence length="469" mass="51648">MLPQEFLERMENMLGEEYPAFLKSYDIARYQALRLNPQKGDDASFLNRMVFSLERVPWAEHGYYYTAQDTPGKHPYHEAGVYYIQEPSAMAPAAYLTRQMADGAGERILDLCAAPGGKSTQIAAAMAGRGILISNEIHPARAKILSENIERMGIANAVVTNETPQRLAEHFSEYFTRIMVDAPCSGEGMFRKNEEACEQWSTQNVELCAHRQDEILDCAASMLAGGGRLVYSTCTFAPAEDEGSIGRFLKRHPEFYVEEVPLAEGMSHGLGELSTTIRLWPHKLRGEGHYVAVLRKEGTLADGGSGLLKNGYENGITAGDSKSAAAGIPEYLAFAGETFAGDALEKYAGRECRYLKFGEQLYRIPEGMPSVKGLKVLRPGLHLGTAKKGRFEPSHALALTLHAADVLHTMDLPSDGREIRGYLNGETFPAQGEKGWYLITVDGYSTGWGKLAGGIMKNHYPKGLRKRLP</sequence>
<dbReference type="InterPro" id="IPR023267">
    <property type="entry name" value="RCMT"/>
</dbReference>
<feature type="binding site" evidence="6">
    <location>
        <begin position="112"/>
        <end position="118"/>
    </location>
    <ligand>
        <name>S-adenosyl-L-methionine</name>
        <dbReference type="ChEBI" id="CHEBI:59789"/>
    </ligand>
</feature>
<dbReference type="PANTHER" id="PTHR22807">
    <property type="entry name" value="NOP2 YEAST -RELATED NOL1/NOP2/FMU SUN DOMAIN-CONTAINING"/>
    <property type="match status" value="1"/>
</dbReference>
<keyword evidence="4 6" id="KW-0949">S-adenosyl-L-methionine</keyword>
<accession>A0A395VF55</accession>
<comment type="caution">
    <text evidence="6">Lacks conserved residue(s) required for the propagation of feature annotation.</text>
</comment>
<feature type="binding site" evidence="6">
    <location>
        <position position="181"/>
    </location>
    <ligand>
        <name>S-adenosyl-L-methionine</name>
        <dbReference type="ChEBI" id="CHEBI:59789"/>
    </ligand>
</feature>
<dbReference type="Pfam" id="PF17126">
    <property type="entry name" value="RsmF_methylt_CI"/>
    <property type="match status" value="1"/>
</dbReference>
<dbReference type="PROSITE" id="PS51686">
    <property type="entry name" value="SAM_MT_RSMB_NOP"/>
    <property type="match status" value="1"/>
</dbReference>
<keyword evidence="3 6" id="KW-0808">Transferase</keyword>
<dbReference type="RefSeq" id="WP_118096678.1">
    <property type="nucleotide sequence ID" value="NZ_QRVL01000001.1"/>
</dbReference>
<dbReference type="InterPro" id="IPR027391">
    <property type="entry name" value="Nol1_Nop2_Fmu_2"/>
</dbReference>
<evidence type="ECO:0000256" key="4">
    <source>
        <dbReference type="ARBA" id="ARBA00022691"/>
    </source>
</evidence>
<name>A0A395VF55_9FIRM</name>
<dbReference type="CDD" id="cd02440">
    <property type="entry name" value="AdoMet_MTases"/>
    <property type="match status" value="1"/>
</dbReference>
<keyword evidence="1" id="KW-0963">Cytoplasm</keyword>
<dbReference type="Gene3D" id="3.40.50.150">
    <property type="entry name" value="Vaccinia Virus protein VP39"/>
    <property type="match status" value="1"/>
</dbReference>
<reference evidence="8 9" key="1">
    <citation type="submission" date="2018-08" db="EMBL/GenBank/DDBJ databases">
        <title>A genome reference for cultivated species of the human gut microbiota.</title>
        <authorList>
            <person name="Zou Y."/>
            <person name="Xue W."/>
            <person name="Luo G."/>
        </authorList>
    </citation>
    <scope>NUCLEOTIDE SEQUENCE [LARGE SCALE GENOMIC DNA]</scope>
    <source>
        <strain evidence="8 9">AF22-12AC</strain>
    </source>
</reference>
<feature type="domain" description="SAM-dependent MTase RsmB/NOP-type" evidence="7">
    <location>
        <begin position="16"/>
        <end position="297"/>
    </location>
</feature>
<comment type="similarity">
    <text evidence="6">Belongs to the class I-like SAM-binding methyltransferase superfamily. RsmB/NOP family.</text>
</comment>